<dbReference type="Pfam" id="PF00198">
    <property type="entry name" value="2-oxoacid_dh"/>
    <property type="match status" value="1"/>
</dbReference>
<feature type="domain" description="Lipoyl-binding" evidence="8">
    <location>
        <begin position="4"/>
        <end position="78"/>
    </location>
</feature>
<evidence type="ECO:0000256" key="4">
    <source>
        <dbReference type="ARBA" id="ARBA00023315"/>
    </source>
</evidence>
<keyword evidence="3 7" id="KW-0808">Transferase</keyword>
<evidence type="ECO:0000313" key="11">
    <source>
        <dbReference type="Proteomes" id="UP000886900"/>
    </source>
</evidence>
<keyword evidence="4 7" id="KW-0012">Acyltransferase</keyword>
<comment type="function">
    <text evidence="5">The pyruvate dehydrogenase complex catalyzes the overall conversion of pyruvate to acetyl-CoA and CO(2). It contains multiple copies of three enzymatic components: pyruvate dehydrogenase (E1), dihydrolipoamide acetyltransferase (E2) and lipoamide dehydrogenase (E3).</text>
</comment>
<dbReference type="InterPro" id="IPR001078">
    <property type="entry name" value="2-oxoacid_DH_actylTfrase"/>
</dbReference>
<evidence type="ECO:0000256" key="5">
    <source>
        <dbReference type="ARBA" id="ARBA00025211"/>
    </source>
</evidence>
<keyword evidence="7" id="KW-0450">Lipoyl</keyword>
<dbReference type="PROSITE" id="PS51826">
    <property type="entry name" value="PSBD"/>
    <property type="match status" value="1"/>
</dbReference>
<dbReference type="RefSeq" id="WP_217857984.1">
    <property type="nucleotide sequence ID" value="NZ_JAHSTV010000011.1"/>
</dbReference>
<comment type="cofactor">
    <cofactor evidence="1 7">
        <name>(R)-lipoate</name>
        <dbReference type="ChEBI" id="CHEBI:83088"/>
    </cofactor>
</comment>
<dbReference type="PROSITE" id="PS00189">
    <property type="entry name" value="LIPOYL"/>
    <property type="match status" value="1"/>
</dbReference>
<comment type="similarity">
    <text evidence="7">Belongs to the 2-oxoacid dehydrogenase family.</text>
</comment>
<dbReference type="PANTHER" id="PTHR43178">
    <property type="entry name" value="DIHYDROLIPOAMIDE ACETYLTRANSFERASE COMPONENT OF PYRUVATE DEHYDROGENASE COMPLEX"/>
    <property type="match status" value="1"/>
</dbReference>
<dbReference type="InterPro" id="IPR004167">
    <property type="entry name" value="PSBD"/>
</dbReference>
<dbReference type="Pfam" id="PF00364">
    <property type="entry name" value="Biotin_lipoyl"/>
    <property type="match status" value="1"/>
</dbReference>
<dbReference type="EMBL" id="JAHSTV010000011">
    <property type="protein sequence ID" value="MBV4466049.1"/>
    <property type="molecule type" value="Genomic_DNA"/>
</dbReference>
<evidence type="ECO:0000259" key="9">
    <source>
        <dbReference type="PROSITE" id="PS51826"/>
    </source>
</evidence>
<organism evidence="10 11">
    <name type="scientific">Pseudomonas farris</name>
    <dbReference type="NCBI Taxonomy" id="2841207"/>
    <lineage>
        <taxon>Bacteria</taxon>
        <taxon>Pseudomonadati</taxon>
        <taxon>Pseudomonadota</taxon>
        <taxon>Gammaproteobacteria</taxon>
        <taxon>Pseudomonadales</taxon>
        <taxon>Pseudomonadaceae</taxon>
        <taxon>Pseudomonas</taxon>
    </lineage>
</organism>
<dbReference type="InterPro" id="IPR050743">
    <property type="entry name" value="2-oxoacid_DH_E2_comp"/>
</dbReference>
<dbReference type="PANTHER" id="PTHR43178:SF2">
    <property type="entry name" value="DIHYDROLIPOYLLYSINE-RESIDUE ACETYLTRANSFERASE COMPONENT OF PYRUVATE DEHYDROGENASE COMPLEX"/>
    <property type="match status" value="1"/>
</dbReference>
<comment type="caution">
    <text evidence="10">The sequence shown here is derived from an EMBL/GenBank/DDBJ whole genome shotgun (WGS) entry which is preliminary data.</text>
</comment>
<feature type="domain" description="Peripheral subunit-binding (PSBD)" evidence="9">
    <location>
        <begin position="125"/>
        <end position="162"/>
    </location>
</feature>
<name>A0ABS6Q089_9PSED</name>
<evidence type="ECO:0000256" key="2">
    <source>
        <dbReference type="ARBA" id="ARBA00011484"/>
    </source>
</evidence>
<comment type="subunit">
    <text evidence="2">Forms a 24-polypeptide structural core with octahedral symmetry.</text>
</comment>
<dbReference type="InterPro" id="IPR003016">
    <property type="entry name" value="2-oxoA_DH_lipoyl-BS"/>
</dbReference>
<gene>
    <name evidence="10" type="ORF">KVG95_22275</name>
</gene>
<evidence type="ECO:0000256" key="3">
    <source>
        <dbReference type="ARBA" id="ARBA00022679"/>
    </source>
</evidence>
<evidence type="ECO:0000259" key="8">
    <source>
        <dbReference type="PROSITE" id="PS50968"/>
    </source>
</evidence>
<comment type="catalytic activity">
    <reaction evidence="6">
        <text>N(6)-[(R)-dihydrolipoyl]-L-lysyl-[protein] + acetyl-CoA = N(6)-[(R)-S(8)-acetyldihydrolipoyl]-L-lysyl-[protein] + CoA</text>
        <dbReference type="Rhea" id="RHEA:17017"/>
        <dbReference type="Rhea" id="RHEA-COMP:10475"/>
        <dbReference type="Rhea" id="RHEA-COMP:10478"/>
        <dbReference type="ChEBI" id="CHEBI:57287"/>
        <dbReference type="ChEBI" id="CHEBI:57288"/>
        <dbReference type="ChEBI" id="CHEBI:83100"/>
        <dbReference type="ChEBI" id="CHEBI:83111"/>
        <dbReference type="EC" id="2.3.1.12"/>
    </reaction>
</comment>
<evidence type="ECO:0000256" key="7">
    <source>
        <dbReference type="RuleBase" id="RU003423"/>
    </source>
</evidence>
<dbReference type="CDD" id="cd06849">
    <property type="entry name" value="lipoyl_domain"/>
    <property type="match status" value="1"/>
</dbReference>
<evidence type="ECO:0000313" key="10">
    <source>
        <dbReference type="EMBL" id="MBV4466049.1"/>
    </source>
</evidence>
<evidence type="ECO:0000256" key="1">
    <source>
        <dbReference type="ARBA" id="ARBA00001938"/>
    </source>
</evidence>
<reference evidence="10" key="1">
    <citation type="submission" date="2021-06" db="EMBL/GenBank/DDBJ databases">
        <title>Updating the genus Pseudomonas: Description of 43 new species and partition of the Pseudomonas putida group.</title>
        <authorList>
            <person name="Girard L."/>
            <person name="Lood C."/>
            <person name="Vandamme P."/>
            <person name="Rokni-Zadeh H."/>
            <person name="Van Noort V."/>
            <person name="Hofte M."/>
            <person name="Lavigne R."/>
            <person name="De Mot R."/>
        </authorList>
    </citation>
    <scope>NUCLEOTIDE SEQUENCE</scope>
    <source>
        <strain evidence="10">SWRI79</strain>
    </source>
</reference>
<dbReference type="Proteomes" id="UP000886900">
    <property type="component" value="Unassembled WGS sequence"/>
</dbReference>
<proteinExistence type="inferred from homology"/>
<dbReference type="Pfam" id="PF02817">
    <property type="entry name" value="E3_binding"/>
    <property type="match status" value="1"/>
</dbReference>
<dbReference type="InterPro" id="IPR000089">
    <property type="entry name" value="Biotin_lipoyl"/>
</dbReference>
<accession>A0ABS6Q089</accession>
<dbReference type="EC" id="2.3.1.-" evidence="7"/>
<keyword evidence="11" id="KW-1185">Reference proteome</keyword>
<evidence type="ECO:0000256" key="6">
    <source>
        <dbReference type="ARBA" id="ARBA00048370"/>
    </source>
</evidence>
<protein>
    <recommendedName>
        <fullName evidence="7">Dihydrolipoamide acetyltransferase component of pyruvate dehydrogenase complex</fullName>
        <ecNumber evidence="7">2.3.1.-</ecNumber>
    </recommendedName>
</protein>
<sequence length="421" mass="44805">MKNVHEVRMPDIGDAKDVGVIEILVKAGNAVVEGQPLIIVETDKASMEIPSPQAGVLQSLAVKLDDKVSEGSSIAFIEIDRPLSVLPQPDIAPVAEAVATCAEPERVVATPSPTETNGSLTDLPLASPSVRKFSRELGVSLKAIQGTGARHRITKDDVLAHVKGALTAQAPAANAQPLGGLLPWPVVDFAKYGPVESKALSRIKTISGANLHRNWVMIPHVTNHDDADITLLEQFRVQMNQEKAQGGIKITLLALLMKACAAALKKFPEFNASLNGDELVFKRYFHIGFAADTPQGLVVPVIKDVDQKGVLAIAREMSALAEKARAAKLSVSDMSGGCFSISSLGGIGGTYFTPIINAPEVAILGVGKSRERLAMEDGQVVTRNILPLSLSWDHRVIDGAAAGRFNAYLGSVLADYRRLVL</sequence>
<dbReference type="PROSITE" id="PS50968">
    <property type="entry name" value="BIOTINYL_LIPOYL"/>
    <property type="match status" value="1"/>
</dbReference>